<evidence type="ECO:0000313" key="2">
    <source>
        <dbReference type="Proteomes" id="UP001168146"/>
    </source>
</evidence>
<evidence type="ECO:0000313" key="1">
    <source>
        <dbReference type="EMBL" id="KAK0302384.1"/>
    </source>
</evidence>
<accession>A0AAN6F3V0</accession>
<comment type="caution">
    <text evidence="1">The sequence shown here is derived from an EMBL/GenBank/DDBJ whole genome shotgun (WGS) entry which is preliminary data.</text>
</comment>
<reference evidence="1" key="1">
    <citation type="submission" date="2021-12" db="EMBL/GenBank/DDBJ databases">
        <title>Black yeast isolated from Biological Soil Crust.</title>
        <authorList>
            <person name="Kurbessoian T."/>
        </authorList>
    </citation>
    <scope>NUCLEOTIDE SEQUENCE</scope>
    <source>
        <strain evidence="1">CCFEE 5208</strain>
    </source>
</reference>
<dbReference type="EMBL" id="JASUXU010000190">
    <property type="protein sequence ID" value="KAK0302384.1"/>
    <property type="molecule type" value="Genomic_DNA"/>
</dbReference>
<sequence>MCTFVLLFLKRRKLSTDITGQLQSRLPFGIGSGSRWSRITERYLKVAGTLASGKQALAEHRARSVCAPLSVLLRFYAPKVASMIRSTPLVGLTPVIPCRGVTPVDALTMLRLELVAEPIRVNWQAGLRVATFVADYPHLVPE</sequence>
<proteinExistence type="predicted"/>
<gene>
    <name evidence="1" type="ORF">LTR82_017886</name>
</gene>
<name>A0AAN6F3V0_9PEZI</name>
<dbReference type="AlphaFoldDB" id="A0AAN6F3V0"/>
<protein>
    <submittedName>
        <fullName evidence="1">Uncharacterized protein</fullName>
    </submittedName>
</protein>
<dbReference type="Proteomes" id="UP001168146">
    <property type="component" value="Unassembled WGS sequence"/>
</dbReference>
<organism evidence="1 2">
    <name type="scientific">Friedmanniomyces endolithicus</name>
    <dbReference type="NCBI Taxonomy" id="329885"/>
    <lineage>
        <taxon>Eukaryota</taxon>
        <taxon>Fungi</taxon>
        <taxon>Dikarya</taxon>
        <taxon>Ascomycota</taxon>
        <taxon>Pezizomycotina</taxon>
        <taxon>Dothideomycetes</taxon>
        <taxon>Dothideomycetidae</taxon>
        <taxon>Mycosphaerellales</taxon>
        <taxon>Teratosphaeriaceae</taxon>
        <taxon>Friedmanniomyces</taxon>
    </lineage>
</organism>